<dbReference type="GO" id="GO:0016020">
    <property type="term" value="C:membrane"/>
    <property type="evidence" value="ECO:0007669"/>
    <property type="project" value="UniProtKB-SubCell"/>
</dbReference>
<feature type="domain" description="NB-ARC" evidence="14">
    <location>
        <begin position="3"/>
        <end position="110"/>
    </location>
</feature>
<dbReference type="FunFam" id="1.10.8.430:FF:000003">
    <property type="entry name" value="Probable disease resistance protein At5g66910"/>
    <property type="match status" value="1"/>
</dbReference>
<dbReference type="Pfam" id="PF23559">
    <property type="entry name" value="WHD_DRP"/>
    <property type="match status" value="1"/>
</dbReference>
<comment type="similarity">
    <text evidence="4">Belongs to the disease resistance NB-LRR family.</text>
</comment>
<keyword evidence="9" id="KW-0547">Nucleotide-binding</keyword>
<dbReference type="FunFam" id="1.10.10.10:FF:000322">
    <property type="entry name" value="Probable disease resistance protein At1g63360"/>
    <property type="match status" value="1"/>
</dbReference>
<dbReference type="PRINTS" id="PR00364">
    <property type="entry name" value="DISEASERSIST"/>
</dbReference>
<keyword evidence="6" id="KW-0433">Leucine-rich repeat</keyword>
<evidence type="ECO:0008006" key="19">
    <source>
        <dbReference type="Google" id="ProtNLM"/>
    </source>
</evidence>
<dbReference type="InterPro" id="IPR042197">
    <property type="entry name" value="Apaf_helical"/>
</dbReference>
<reference evidence="17" key="1">
    <citation type="submission" date="2023-08" db="EMBL/GenBank/DDBJ databases">
        <title>A de novo genome assembly of Solanum verrucosum Schlechtendal, a Mexican diploid species geographically isolated from the other diploid A-genome species in potato relatives.</title>
        <authorList>
            <person name="Hosaka K."/>
        </authorList>
    </citation>
    <scope>NUCLEOTIDE SEQUENCE</scope>
    <source>
        <tissue evidence="17">Young leaves</tissue>
    </source>
</reference>
<keyword evidence="18" id="KW-1185">Reference proteome</keyword>
<evidence type="ECO:0000259" key="15">
    <source>
        <dbReference type="Pfam" id="PF23559"/>
    </source>
</evidence>
<evidence type="ECO:0000256" key="4">
    <source>
        <dbReference type="ARBA" id="ARBA00008894"/>
    </source>
</evidence>
<dbReference type="Gene3D" id="3.80.10.10">
    <property type="entry name" value="Ribonuclease Inhibitor"/>
    <property type="match status" value="1"/>
</dbReference>
<dbReference type="Gene3D" id="1.10.8.430">
    <property type="entry name" value="Helical domain of apoptotic protease-activating factors"/>
    <property type="match status" value="1"/>
</dbReference>
<evidence type="ECO:0000256" key="5">
    <source>
        <dbReference type="ARBA" id="ARBA00022490"/>
    </source>
</evidence>
<protein>
    <recommendedName>
        <fullName evidence="19">NB-ARC domain-containing protein</fullName>
    </recommendedName>
</protein>
<evidence type="ECO:0000256" key="9">
    <source>
        <dbReference type="ARBA" id="ARBA00022741"/>
    </source>
</evidence>
<dbReference type="Gene3D" id="3.40.50.300">
    <property type="entry name" value="P-loop containing nucleotide triphosphate hydrolases"/>
    <property type="match status" value="1"/>
</dbReference>
<dbReference type="EMBL" id="CP133615">
    <property type="protein sequence ID" value="WMV24266.1"/>
    <property type="molecule type" value="Genomic_DNA"/>
</dbReference>
<dbReference type="SUPFAM" id="SSF52540">
    <property type="entry name" value="P-loop containing nucleoside triphosphate hydrolases"/>
    <property type="match status" value="1"/>
</dbReference>
<proteinExistence type="inferred from homology"/>
<evidence type="ECO:0000313" key="17">
    <source>
        <dbReference type="EMBL" id="WMV24266.1"/>
    </source>
</evidence>
<sequence length="582" mass="67856">MDLLKTIIKSIQGCTKETLDLLERMTERDLEIYLRDLLKERKYLVVVDDVWQREAWESLKRAFPNSKNGSRVIITTRKEDVAERVDDRGFVHKLHFLSKEKSWDLFCRKLLDVRAMIPKMESLAKNMVEKCRGLPLAIVVLSGLLSHKKGLDEWQKVKDHLWKNIIEDKYIKVSNILSLSYSDLSTSLKQCFLYFGIFPEDKVVDAENIIWLWMDKCFILRGEERMEDVAEGFLNELIRQILIQVVETVWEKVTECRVHDLLCDLAIQKALEVNFFEIYDPRSHSVSSLCIRHAIHSQGERKSYHLKFLRLRGICNLPSSIGNLKNLQTLVVVNEGRFSCELPPETADLINLRHLDSLYSKPLKRLSKLTSLQVLKGVRCDQWKNVEPVDLVNLRELTMHDITKTYSLNNISSLKNLSTIRLFCEGYESFPSLEFLNCCEKLQKLWLKGRIEKLPLFPNSITMMFLRNSKLREDSMPILGMLSNLRNLILYGAYEGKEIMCSDNSCSQLEFLCFDQLSNLKIWHLGTNAMPLINDLHIKNCRNLKEIPQRMKDVASIYEVLIDNRKGNFTNKSQSYITFFTL</sequence>
<evidence type="ECO:0000256" key="8">
    <source>
        <dbReference type="ARBA" id="ARBA00022737"/>
    </source>
</evidence>
<dbReference type="InterPro" id="IPR058922">
    <property type="entry name" value="WHD_DRP"/>
</dbReference>
<evidence type="ECO:0000313" key="18">
    <source>
        <dbReference type="Proteomes" id="UP001234989"/>
    </source>
</evidence>
<dbReference type="InterPro" id="IPR032675">
    <property type="entry name" value="LRR_dom_sf"/>
</dbReference>
<dbReference type="GO" id="GO:0005737">
    <property type="term" value="C:cytoplasm"/>
    <property type="evidence" value="ECO:0007669"/>
    <property type="project" value="UniProtKB-SubCell"/>
</dbReference>
<dbReference type="InterPro" id="IPR044974">
    <property type="entry name" value="Disease_R_plants"/>
</dbReference>
<keyword evidence="11" id="KW-0067">ATP-binding</keyword>
<feature type="domain" description="Disease resistance protein winged helix" evidence="15">
    <location>
        <begin position="197"/>
        <end position="266"/>
    </location>
</feature>
<evidence type="ECO:0000256" key="12">
    <source>
        <dbReference type="ARBA" id="ARBA00023054"/>
    </source>
</evidence>
<evidence type="ECO:0000256" key="1">
    <source>
        <dbReference type="ARBA" id="ARBA00002074"/>
    </source>
</evidence>
<dbReference type="Pfam" id="PF00931">
    <property type="entry name" value="NB-ARC"/>
    <property type="match status" value="1"/>
</dbReference>
<dbReference type="Proteomes" id="UP001234989">
    <property type="component" value="Chromosome 4"/>
</dbReference>
<keyword evidence="10" id="KW-0611">Plant defense</keyword>
<dbReference type="SUPFAM" id="SSF52058">
    <property type="entry name" value="L domain-like"/>
    <property type="match status" value="1"/>
</dbReference>
<keyword evidence="12" id="KW-0175">Coiled coil</keyword>
<dbReference type="GO" id="GO:0043531">
    <property type="term" value="F:ADP binding"/>
    <property type="evidence" value="ECO:0007669"/>
    <property type="project" value="InterPro"/>
</dbReference>
<evidence type="ECO:0000256" key="6">
    <source>
        <dbReference type="ARBA" id="ARBA00022614"/>
    </source>
</evidence>
<dbReference type="GO" id="GO:0009626">
    <property type="term" value="P:plant-type hypersensitive response"/>
    <property type="evidence" value="ECO:0007669"/>
    <property type="project" value="UniProtKB-KW"/>
</dbReference>
<comment type="function">
    <text evidence="1">Confers resistance to late blight (Phytophthora infestans) races carrying the avirulence gene Avr1. Resistance proteins guard the plant against pathogens that contain an appropriate avirulence protein via an indirect interaction with this avirulence protein. That triggers a defense system including the hypersensitive response, which restricts the pathogen growth.</text>
</comment>
<evidence type="ECO:0000256" key="11">
    <source>
        <dbReference type="ARBA" id="ARBA00022840"/>
    </source>
</evidence>
<evidence type="ECO:0000256" key="10">
    <source>
        <dbReference type="ARBA" id="ARBA00022821"/>
    </source>
</evidence>
<dbReference type="InterPro" id="IPR036388">
    <property type="entry name" value="WH-like_DNA-bd_sf"/>
</dbReference>
<evidence type="ECO:0000256" key="7">
    <source>
        <dbReference type="ARBA" id="ARBA00022667"/>
    </source>
</evidence>
<dbReference type="GO" id="GO:0005524">
    <property type="term" value="F:ATP binding"/>
    <property type="evidence" value="ECO:0007669"/>
    <property type="project" value="UniProtKB-KW"/>
</dbReference>
<accession>A0AAF0QPA9</accession>
<comment type="subcellular location">
    <subcellularLocation>
        <location evidence="3">Cytoplasm</location>
    </subcellularLocation>
    <subcellularLocation>
        <location evidence="2">Membrane</location>
        <topology evidence="2">Peripheral membrane protein</topology>
    </subcellularLocation>
</comment>
<keyword evidence="5" id="KW-0963">Cytoplasm</keyword>
<dbReference type="PANTHER" id="PTHR23155:SF1152">
    <property type="entry name" value="AAA+ ATPASE DOMAIN-CONTAINING PROTEIN"/>
    <property type="match status" value="1"/>
</dbReference>
<keyword evidence="7" id="KW-0381">Hypersensitive response</keyword>
<dbReference type="InterPro" id="IPR002182">
    <property type="entry name" value="NB-ARC"/>
</dbReference>
<dbReference type="InterPro" id="IPR027417">
    <property type="entry name" value="P-loop_NTPase"/>
</dbReference>
<evidence type="ECO:0000256" key="13">
    <source>
        <dbReference type="ARBA" id="ARBA00023136"/>
    </source>
</evidence>
<dbReference type="Pfam" id="PF23598">
    <property type="entry name" value="LRR_14"/>
    <property type="match status" value="1"/>
</dbReference>
<keyword evidence="13" id="KW-0472">Membrane</keyword>
<evidence type="ECO:0000259" key="14">
    <source>
        <dbReference type="Pfam" id="PF00931"/>
    </source>
</evidence>
<keyword evidence="8" id="KW-0677">Repeat</keyword>
<evidence type="ECO:0000256" key="3">
    <source>
        <dbReference type="ARBA" id="ARBA00004496"/>
    </source>
</evidence>
<dbReference type="InterPro" id="IPR055414">
    <property type="entry name" value="LRR_R13L4/SHOC2-like"/>
</dbReference>
<gene>
    <name evidence="17" type="ORF">MTR67_017651</name>
</gene>
<dbReference type="PANTHER" id="PTHR23155">
    <property type="entry name" value="DISEASE RESISTANCE PROTEIN RP"/>
    <property type="match status" value="1"/>
</dbReference>
<evidence type="ECO:0000256" key="2">
    <source>
        <dbReference type="ARBA" id="ARBA00004170"/>
    </source>
</evidence>
<feature type="domain" description="Disease resistance R13L4/SHOC-2-like LRR" evidence="16">
    <location>
        <begin position="297"/>
        <end position="545"/>
    </location>
</feature>
<name>A0AAF0QPA9_SOLVR</name>
<organism evidence="17 18">
    <name type="scientific">Solanum verrucosum</name>
    <dbReference type="NCBI Taxonomy" id="315347"/>
    <lineage>
        <taxon>Eukaryota</taxon>
        <taxon>Viridiplantae</taxon>
        <taxon>Streptophyta</taxon>
        <taxon>Embryophyta</taxon>
        <taxon>Tracheophyta</taxon>
        <taxon>Spermatophyta</taxon>
        <taxon>Magnoliopsida</taxon>
        <taxon>eudicotyledons</taxon>
        <taxon>Gunneridae</taxon>
        <taxon>Pentapetalae</taxon>
        <taxon>asterids</taxon>
        <taxon>lamiids</taxon>
        <taxon>Solanales</taxon>
        <taxon>Solanaceae</taxon>
        <taxon>Solanoideae</taxon>
        <taxon>Solaneae</taxon>
        <taxon>Solanum</taxon>
    </lineage>
</organism>
<evidence type="ECO:0000259" key="16">
    <source>
        <dbReference type="Pfam" id="PF23598"/>
    </source>
</evidence>
<dbReference type="Gene3D" id="1.10.10.10">
    <property type="entry name" value="Winged helix-like DNA-binding domain superfamily/Winged helix DNA-binding domain"/>
    <property type="match status" value="1"/>
</dbReference>
<dbReference type="AlphaFoldDB" id="A0AAF0QPA9"/>